<dbReference type="Pfam" id="PF08718">
    <property type="entry name" value="GLTP"/>
    <property type="match status" value="1"/>
</dbReference>
<evidence type="ECO:0000313" key="3">
    <source>
        <dbReference type="Proteomes" id="UP001642360"/>
    </source>
</evidence>
<keyword evidence="3" id="KW-1185">Reference proteome</keyword>
<dbReference type="AlphaFoldDB" id="A0ABC8S9X1"/>
<dbReference type="InterPro" id="IPR014830">
    <property type="entry name" value="Glycolipid_transfer_prot_dom"/>
</dbReference>
<comment type="caution">
    <text evidence="2">The sequence shown here is derived from an EMBL/GenBank/DDBJ whole genome shotgun (WGS) entry which is preliminary data.</text>
</comment>
<dbReference type="EMBL" id="CAUOFW020002436">
    <property type="protein sequence ID" value="CAK9153662.1"/>
    <property type="molecule type" value="Genomic_DNA"/>
</dbReference>
<protein>
    <recommendedName>
        <fullName evidence="1">Glycolipid transfer protein domain-containing protein</fullName>
    </recommendedName>
</protein>
<proteinExistence type="predicted"/>
<organism evidence="2 3">
    <name type="scientific">Ilex paraguariensis</name>
    <name type="common">yerba mate</name>
    <dbReference type="NCBI Taxonomy" id="185542"/>
    <lineage>
        <taxon>Eukaryota</taxon>
        <taxon>Viridiplantae</taxon>
        <taxon>Streptophyta</taxon>
        <taxon>Embryophyta</taxon>
        <taxon>Tracheophyta</taxon>
        <taxon>Spermatophyta</taxon>
        <taxon>Magnoliopsida</taxon>
        <taxon>eudicotyledons</taxon>
        <taxon>Gunneridae</taxon>
        <taxon>Pentapetalae</taxon>
        <taxon>asterids</taxon>
        <taxon>campanulids</taxon>
        <taxon>Aquifoliales</taxon>
        <taxon>Aquifoliaceae</taxon>
        <taxon>Ilex</taxon>
    </lineage>
</organism>
<dbReference type="SUPFAM" id="SSF110004">
    <property type="entry name" value="Glycolipid transfer protein, GLTP"/>
    <property type="match status" value="1"/>
</dbReference>
<dbReference type="Proteomes" id="UP001642360">
    <property type="component" value="Unassembled WGS sequence"/>
</dbReference>
<reference evidence="2 3" key="1">
    <citation type="submission" date="2024-02" db="EMBL/GenBank/DDBJ databases">
        <authorList>
            <person name="Vignale AGUSTIN F."/>
            <person name="Sosa J E."/>
            <person name="Modenutti C."/>
        </authorList>
    </citation>
    <scope>NUCLEOTIDE SEQUENCE [LARGE SCALE GENOMIC DNA]</scope>
</reference>
<name>A0ABC8S9X1_9AQUA</name>
<gene>
    <name evidence="2" type="ORF">ILEXP_LOCUS21955</name>
</gene>
<sequence>MKEDDAFEDAATGTPLSAIAEAFEDLSGFMKSSGSCDELRLKPFCDACSLVSILFGCLGIAFKFAEMEYVSKSKSLKAERNLSRPAIRGLPLIHLSAEEEK</sequence>
<feature type="domain" description="Glycolipid transfer protein" evidence="1">
    <location>
        <begin position="40"/>
        <end position="81"/>
    </location>
</feature>
<accession>A0ABC8S9X1</accession>
<dbReference type="Gene3D" id="1.10.3520.10">
    <property type="entry name" value="Glycolipid transfer protein"/>
    <property type="match status" value="1"/>
</dbReference>
<evidence type="ECO:0000313" key="2">
    <source>
        <dbReference type="EMBL" id="CAK9153662.1"/>
    </source>
</evidence>
<evidence type="ECO:0000259" key="1">
    <source>
        <dbReference type="Pfam" id="PF08718"/>
    </source>
</evidence>
<dbReference type="InterPro" id="IPR036497">
    <property type="entry name" value="GLTP_sf"/>
</dbReference>